<feature type="compositionally biased region" description="Basic and acidic residues" evidence="1">
    <location>
        <begin position="7"/>
        <end position="21"/>
    </location>
</feature>
<name>A0A834V9L3_SARSC</name>
<evidence type="ECO:0000313" key="4">
    <source>
        <dbReference type="Proteomes" id="UP000070412"/>
    </source>
</evidence>
<reference evidence="2" key="2">
    <citation type="submission" date="2020-01" db="EMBL/GenBank/DDBJ databases">
        <authorList>
            <person name="Korhonen P.K.K."/>
            <person name="Guangxu M.G."/>
            <person name="Wang T.W."/>
            <person name="Stroehlein A.J.S."/>
            <person name="Young N.D."/>
            <person name="Ang C.-S.A."/>
            <person name="Fernando D.W.F."/>
            <person name="Lu H.L."/>
            <person name="Taylor S.T."/>
            <person name="Ehtesham M.E.M."/>
            <person name="Najaraj S.H.N."/>
            <person name="Harsha G.H.G."/>
            <person name="Madugundu A.M."/>
            <person name="Renuse S.R."/>
            <person name="Holt D.H."/>
            <person name="Pandey A.P."/>
            <person name="Papenfuss A.P."/>
            <person name="Gasser R.B.G."/>
            <person name="Fischer K.F."/>
        </authorList>
    </citation>
    <scope>NUCLEOTIDE SEQUENCE</scope>
    <source>
        <strain evidence="2">SSS_KF_BRIS2020</strain>
    </source>
</reference>
<proteinExistence type="predicted"/>
<dbReference type="AlphaFoldDB" id="A0A834V9L3"/>
<gene>
    <name evidence="2" type="ORF">SSS_7284</name>
</gene>
<sequence length="251" mass="29916">MMLMAMNRDDNNHLNHPHRFDSNGMLQLQRQILKQYRQQKQQQQYEKLMEQLFDGSSISESNLLQQYSQMFPTLIPIPVQNRSWTDQNRSESRTRNRSDPVTLLNSFRKKLLRNWNLDNLANVAKIIANSFPNNQDDNDLATSSSSSIKNIHKSMRTIFDLNQNYFQNENDDGDGNENDLDHVDNRYTSFDKYLNGDYFNRINHNIEPLSSSASNWMHFYKRLLFRKPLEYSNRISNKFLDRFRSFWASKI</sequence>
<dbReference type="Proteomes" id="UP000070412">
    <property type="component" value="Unassembled WGS sequence"/>
</dbReference>
<reference evidence="3" key="3">
    <citation type="submission" date="2022-06" db="UniProtKB">
        <authorList>
            <consortium name="EnsemblMetazoa"/>
        </authorList>
    </citation>
    <scope>IDENTIFICATION</scope>
</reference>
<reference evidence="4" key="1">
    <citation type="journal article" date="2020" name="PLoS Negl. Trop. Dis.">
        <title>High-quality nuclear genome for Sarcoptes scabiei-A critical resource for a neglected parasite.</title>
        <authorList>
            <person name="Korhonen P.K."/>
            <person name="Gasser R.B."/>
            <person name="Ma G."/>
            <person name="Wang T."/>
            <person name="Stroehlein A.J."/>
            <person name="Young N.D."/>
            <person name="Ang C.S."/>
            <person name="Fernando D.D."/>
            <person name="Lu H.C."/>
            <person name="Taylor S."/>
            <person name="Reynolds S.L."/>
            <person name="Mofiz E."/>
            <person name="Najaraj S.H."/>
            <person name="Gowda H."/>
            <person name="Madugundu A."/>
            <person name="Renuse S."/>
            <person name="Holt D."/>
            <person name="Pandey A."/>
            <person name="Papenfuss A.T."/>
            <person name="Fischer K."/>
        </authorList>
    </citation>
    <scope>NUCLEOTIDE SEQUENCE [LARGE SCALE GENOMIC DNA]</scope>
</reference>
<evidence type="ECO:0000256" key="1">
    <source>
        <dbReference type="SAM" id="MobiDB-lite"/>
    </source>
</evidence>
<evidence type="ECO:0000313" key="2">
    <source>
        <dbReference type="EMBL" id="KAF7489507.1"/>
    </source>
</evidence>
<evidence type="ECO:0000313" key="3">
    <source>
        <dbReference type="EnsemblMetazoa" id="KAF7489507.1"/>
    </source>
</evidence>
<organism evidence="2">
    <name type="scientific">Sarcoptes scabiei</name>
    <name type="common">Itch mite</name>
    <name type="synonym">Acarus scabiei</name>
    <dbReference type="NCBI Taxonomy" id="52283"/>
    <lineage>
        <taxon>Eukaryota</taxon>
        <taxon>Metazoa</taxon>
        <taxon>Ecdysozoa</taxon>
        <taxon>Arthropoda</taxon>
        <taxon>Chelicerata</taxon>
        <taxon>Arachnida</taxon>
        <taxon>Acari</taxon>
        <taxon>Acariformes</taxon>
        <taxon>Sarcoptiformes</taxon>
        <taxon>Astigmata</taxon>
        <taxon>Psoroptidia</taxon>
        <taxon>Sarcoptoidea</taxon>
        <taxon>Sarcoptidae</taxon>
        <taxon>Sarcoptinae</taxon>
        <taxon>Sarcoptes</taxon>
    </lineage>
</organism>
<protein>
    <submittedName>
        <fullName evidence="2 3">Uncharacterized protein</fullName>
    </submittedName>
</protein>
<dbReference type="EnsemblMetazoa" id="SSS_7284s_mrna">
    <property type="protein sequence ID" value="KAF7489507.1"/>
    <property type="gene ID" value="SSS_7284"/>
</dbReference>
<dbReference type="EMBL" id="WVUK01000064">
    <property type="protein sequence ID" value="KAF7489507.1"/>
    <property type="molecule type" value="Genomic_DNA"/>
</dbReference>
<keyword evidence="4" id="KW-1185">Reference proteome</keyword>
<accession>A0A834V9L3</accession>
<feature type="region of interest" description="Disordered" evidence="1">
    <location>
        <begin position="1"/>
        <end position="21"/>
    </location>
</feature>